<name>A0A5J6LCN8_9GAMM</name>
<dbReference type="EMBL" id="CP044222">
    <property type="protein sequence ID" value="QEW06355.1"/>
    <property type="molecule type" value="Genomic_DNA"/>
</dbReference>
<protein>
    <recommendedName>
        <fullName evidence="1">IraD/Gp25-like domain-containing protein</fullName>
    </recommendedName>
</protein>
<accession>A0A5J6LCN8</accession>
<evidence type="ECO:0000259" key="1">
    <source>
        <dbReference type="Pfam" id="PF04965"/>
    </source>
</evidence>
<dbReference type="Pfam" id="PF04965">
    <property type="entry name" value="GPW_gp25"/>
    <property type="match status" value="1"/>
</dbReference>
<dbReference type="RefSeq" id="WP_151054615.1">
    <property type="nucleotide sequence ID" value="NZ_CP044222.1"/>
</dbReference>
<dbReference type="InterPro" id="IPR007048">
    <property type="entry name" value="IraD/Gp25-like"/>
</dbReference>
<evidence type="ECO:0000313" key="3">
    <source>
        <dbReference type="Proteomes" id="UP000325606"/>
    </source>
</evidence>
<proteinExistence type="predicted"/>
<dbReference type="AlphaFoldDB" id="A0A5J6LCN8"/>
<dbReference type="Gene3D" id="3.10.450.40">
    <property type="match status" value="1"/>
</dbReference>
<evidence type="ECO:0000313" key="2">
    <source>
        <dbReference type="EMBL" id="QEW06355.1"/>
    </source>
</evidence>
<dbReference type="SUPFAM" id="SSF160719">
    <property type="entry name" value="gpW/gp25-like"/>
    <property type="match status" value="1"/>
</dbReference>
<dbReference type="KEGG" id="nik:F5I99_07465"/>
<organism evidence="2 3">
    <name type="scientific">Nitrincola iocasae</name>
    <dbReference type="NCBI Taxonomy" id="2614693"/>
    <lineage>
        <taxon>Bacteria</taxon>
        <taxon>Pseudomonadati</taxon>
        <taxon>Pseudomonadota</taxon>
        <taxon>Gammaproteobacteria</taxon>
        <taxon>Oceanospirillales</taxon>
        <taxon>Oceanospirillaceae</taxon>
        <taxon>Nitrincola</taxon>
    </lineage>
</organism>
<feature type="domain" description="IraD/Gp25-like" evidence="1">
    <location>
        <begin position="16"/>
        <end position="99"/>
    </location>
</feature>
<dbReference type="Proteomes" id="UP000325606">
    <property type="component" value="Chromosome"/>
</dbReference>
<gene>
    <name evidence="2" type="ORF">F5I99_07465</name>
</gene>
<sequence>MTAIGLNKTTGTGIEALEDHIRQSIGDILTTPVGSRVMRREYGSVIPDLIDQPLNQSTLLRLYAATAAAVMRWEPRFQISRISLQFNAPAGATVEVVGRVGNTDMTTTARVGGGL</sequence>
<keyword evidence="3" id="KW-1185">Reference proteome</keyword>
<reference evidence="2 3" key="1">
    <citation type="submission" date="2019-09" db="EMBL/GenBank/DDBJ databases">
        <title>Nitrincola iocasae sp. nov., a bacterium isolated from the sediment collected at a cold seep field in South China Sea.</title>
        <authorList>
            <person name="Zhang H."/>
            <person name="Wang H."/>
            <person name="Li C."/>
        </authorList>
    </citation>
    <scope>NUCLEOTIDE SEQUENCE [LARGE SCALE GENOMIC DNA]</scope>
    <source>
        <strain evidence="2 3">KXZD1103</strain>
    </source>
</reference>